<feature type="region of interest" description="Disordered" evidence="2">
    <location>
        <begin position="1"/>
        <end position="27"/>
    </location>
</feature>
<dbReference type="GeneTree" id="ENSGT00940000154715"/>
<evidence type="ECO:0000313" key="5">
    <source>
        <dbReference type="Proteomes" id="UP000694559"/>
    </source>
</evidence>
<accession>A0A8C6XNM2</accession>
<dbReference type="Proteomes" id="UP000694559">
    <property type="component" value="Unplaced"/>
</dbReference>
<name>A0A8C6XNM2_NAJNA</name>
<dbReference type="InterPro" id="IPR003309">
    <property type="entry name" value="SCAN_dom"/>
</dbReference>
<reference evidence="4" key="1">
    <citation type="submission" date="2025-08" db="UniProtKB">
        <authorList>
            <consortium name="Ensembl"/>
        </authorList>
    </citation>
    <scope>IDENTIFICATION</scope>
</reference>
<protein>
    <recommendedName>
        <fullName evidence="3">SCAN box domain-containing protein</fullName>
    </recommendedName>
</protein>
<dbReference type="PANTHER" id="PTHR45935:SF15">
    <property type="entry name" value="SCAN BOX DOMAIN-CONTAINING PROTEIN"/>
    <property type="match status" value="1"/>
</dbReference>
<reference evidence="4" key="2">
    <citation type="submission" date="2025-09" db="UniProtKB">
        <authorList>
            <consortium name="Ensembl"/>
        </authorList>
    </citation>
    <scope>IDENTIFICATION</scope>
</reference>
<dbReference type="Ensembl" id="ENSNNAT00000018135.1">
    <property type="protein sequence ID" value="ENSNNAP00000017266.1"/>
    <property type="gene ID" value="ENSNNAG00000011595.1"/>
</dbReference>
<evidence type="ECO:0000313" key="4">
    <source>
        <dbReference type="Ensembl" id="ENSNNAP00000017266.1"/>
    </source>
</evidence>
<proteinExistence type="predicted"/>
<evidence type="ECO:0000256" key="1">
    <source>
        <dbReference type="ARBA" id="ARBA00023242"/>
    </source>
</evidence>
<dbReference type="SUPFAM" id="SSF47353">
    <property type="entry name" value="Retrovirus capsid dimerization domain-like"/>
    <property type="match status" value="1"/>
</dbReference>
<keyword evidence="1" id="KW-0539">Nucleus</keyword>
<dbReference type="InterPro" id="IPR038269">
    <property type="entry name" value="SCAN_sf"/>
</dbReference>
<sequence length="180" mass="19714">SLSWKKSSDTEPPDPVEARRSPGMENSFVPEASRDLCSHVAEGPRELCSRLHRLCHQWLRPEKSSKDEMLDLVVLDHLLALLPPEMASWVRECGAESCSQAVALAEGFLLSQAQREEPGKGQVRKGVCASSWELRMEEGGEDQRSIRGSSPIKENIGSSWVMWGGGVILGASECGSQAIQ</sequence>
<evidence type="ECO:0000259" key="3">
    <source>
        <dbReference type="PROSITE" id="PS50804"/>
    </source>
</evidence>
<organism evidence="4 5">
    <name type="scientific">Naja naja</name>
    <name type="common">Indian cobra</name>
    <dbReference type="NCBI Taxonomy" id="35670"/>
    <lineage>
        <taxon>Eukaryota</taxon>
        <taxon>Metazoa</taxon>
        <taxon>Chordata</taxon>
        <taxon>Craniata</taxon>
        <taxon>Vertebrata</taxon>
        <taxon>Euteleostomi</taxon>
        <taxon>Lepidosauria</taxon>
        <taxon>Squamata</taxon>
        <taxon>Bifurcata</taxon>
        <taxon>Unidentata</taxon>
        <taxon>Episquamata</taxon>
        <taxon>Toxicofera</taxon>
        <taxon>Serpentes</taxon>
        <taxon>Colubroidea</taxon>
        <taxon>Elapidae</taxon>
        <taxon>Elapinae</taxon>
        <taxon>Naja</taxon>
    </lineage>
</organism>
<evidence type="ECO:0000256" key="2">
    <source>
        <dbReference type="SAM" id="MobiDB-lite"/>
    </source>
</evidence>
<dbReference type="InterPro" id="IPR050916">
    <property type="entry name" value="SCAN-C2H2_zinc_finger"/>
</dbReference>
<dbReference type="Pfam" id="PF02023">
    <property type="entry name" value="SCAN"/>
    <property type="match status" value="1"/>
</dbReference>
<keyword evidence="5" id="KW-1185">Reference proteome</keyword>
<dbReference type="SMART" id="SM00431">
    <property type="entry name" value="SCAN"/>
    <property type="match status" value="1"/>
</dbReference>
<dbReference type="Gene3D" id="1.10.4020.10">
    <property type="entry name" value="DNA breaking-rejoining enzymes"/>
    <property type="match status" value="1"/>
</dbReference>
<dbReference type="AlphaFoldDB" id="A0A8C6XNM2"/>
<dbReference type="PROSITE" id="PS50804">
    <property type="entry name" value="SCAN_BOX"/>
    <property type="match status" value="1"/>
</dbReference>
<dbReference type="OrthoDB" id="9427073at2759"/>
<feature type="domain" description="SCAN box" evidence="3">
    <location>
        <begin position="34"/>
        <end position="108"/>
    </location>
</feature>
<dbReference type="PANTHER" id="PTHR45935">
    <property type="entry name" value="PROTEIN ZBED8-RELATED"/>
    <property type="match status" value="1"/>
</dbReference>